<feature type="region of interest" description="Disordered" evidence="2">
    <location>
        <begin position="566"/>
        <end position="585"/>
    </location>
</feature>
<dbReference type="HOGENOM" id="CLU_008754_0_0_1"/>
<evidence type="ECO:0000259" key="3">
    <source>
        <dbReference type="SMART" id="SM00233"/>
    </source>
</evidence>
<evidence type="ECO:0000256" key="1">
    <source>
        <dbReference type="ARBA" id="ARBA00022553"/>
    </source>
</evidence>
<dbReference type="InterPro" id="IPR027267">
    <property type="entry name" value="AH/BAR_dom_sf"/>
</dbReference>
<proteinExistence type="predicted"/>
<dbReference type="InterPro" id="IPR001849">
    <property type="entry name" value="PH_domain"/>
</dbReference>
<dbReference type="InterPro" id="IPR011993">
    <property type="entry name" value="PH-like_dom_sf"/>
</dbReference>
<dbReference type="PANTHER" id="PTHR31941:SF15">
    <property type="entry name" value="ACTIVATOR OF SKN7 PROTEIN 10-RELATED"/>
    <property type="match status" value="1"/>
</dbReference>
<sequence>MSDYFSLQPFAFNNNNISLHDANSPGCYSPASKNELYHSPTTRQTPRNDLEKQLNQVAFKTGNEKVFEEDITSPFYVDVPIPNQEKPSSRKGSAVGLENETKDYFGDSLQDETHFVREYPTDILIDRFHKCKKIMKSLILYLKEVAFAQEQISRINIQLKGSIKFPFLTDLEEGSNKLVDPLLLTSPIKKPQPVPLVQQRKEINISTIPSPAEDNSIPFANVANAEETSASSGFLKFGSGSIQDIQVILKKYHLSLAAQQLKVSNDITTTLVPELSELRKELNIKLKDIKGLHGDFKTNMNDMLAKTKSLLNRYNTVVEIMNSKERGHETSKVNKNTKFEPKYDPYLLKLQLDIQLRKQLAEENYLKEAFINLQSSGMKLEKIIYSKIQSVLQRYSSLIDSEARLMIHNLRQELQKSILSRPPEVEWDHFVSHHPTCLLDWKSNDPIPKKRDISDIVYPNMKSPLAKCIKIGFLYYLMEAKENYEKAYFILTSNYLHKFNRDDFFGKNDDSHDEVQKSCIAGFVPIFSISLNDSKVTELTDTCFQISGKLTIPKLGSFTGRVEEGLHSSPENNCDGPKKSSSKSTFKRLLKNTNESKEDPSKDEQNKKSSEIKVLNITFKINESDHLTEDEIKELSKWHREIKALASFDSTSARSQYIQARLNKMHYRSKARTIQKSPSMDGKEVLDDELFDATNNPSNSTYTFPGRNTPRYIELPGQPIPLLSDQKFSPLSKVNTPAIDDDGNLITVSGHKYSANRQLCLPSSHTLPTTPASQRSLNTGYFESSPKFADKSITNANTNSMEDGHASTKYLAHRRNTSLTQSILSTDSQFTKEDLTRFSIKENPNANYFKEINNMDKSDFAEDGLRRADLITEHNLNRTGTDEWKNNINNNISKVVLNDKFQRNCPDISGSSGDGPILTEESNQDQGIQNIGFKKVYSTGSAGDSYLNKNEINPNSHGMRTHPILKHKKGLSLNALNGIVLPKQLNRTMSNPVTKQQESKQCNSIKLNQSIYF</sequence>
<dbReference type="PANTHER" id="PTHR31941">
    <property type="entry name" value="CYTOSKELETAL SIGNALING PROTEIN SLM1"/>
    <property type="match status" value="1"/>
</dbReference>
<dbReference type="STRING" id="1071378.G0W489"/>
<dbReference type="Pfam" id="PF20400">
    <property type="entry name" value="BAR_4"/>
    <property type="match status" value="1"/>
</dbReference>
<dbReference type="InterPro" id="IPR046868">
    <property type="entry name" value="BAR_4"/>
</dbReference>
<keyword evidence="1" id="KW-0597">Phosphoprotein</keyword>
<dbReference type="GO" id="GO:0090372">
    <property type="term" value="P:positive regulation of glycerol transport"/>
    <property type="evidence" value="ECO:0007669"/>
    <property type="project" value="EnsemblFungi"/>
</dbReference>
<name>G0W489_NAUDC</name>
<dbReference type="GeneID" id="11494394"/>
<dbReference type="Proteomes" id="UP000000689">
    <property type="component" value="Chromosome 1"/>
</dbReference>
<dbReference type="AlphaFoldDB" id="G0W489"/>
<accession>G0W489</accession>
<dbReference type="OrthoDB" id="2264563at2759"/>
<reference evidence="4 5" key="1">
    <citation type="journal article" date="2011" name="Proc. Natl. Acad. Sci. U.S.A.">
        <title>Evolutionary erosion of yeast sex chromosomes by mating-type switching accidents.</title>
        <authorList>
            <person name="Gordon J.L."/>
            <person name="Armisen D."/>
            <person name="Proux-Wera E."/>
            <person name="Oheigeartaigh S.S."/>
            <person name="Byrne K.P."/>
            <person name="Wolfe K.H."/>
        </authorList>
    </citation>
    <scope>NUCLEOTIDE SEQUENCE [LARGE SCALE GENOMIC DNA]</scope>
    <source>
        <strain evidence="5">ATCC 10597 / BCRC 20456 / CBS 421 / NBRC 0211 / NRRL Y-12639</strain>
    </source>
</reference>
<gene>
    <name evidence="4" type="primary">NDAI0A04710</name>
    <name evidence="4" type="ordered locus">NDAI_0A04710</name>
</gene>
<evidence type="ECO:0000313" key="4">
    <source>
        <dbReference type="EMBL" id="CCD22627.1"/>
    </source>
</evidence>
<dbReference type="KEGG" id="ndi:NDAI_0A04710"/>
<dbReference type="SUPFAM" id="SSF103657">
    <property type="entry name" value="BAR/IMD domain-like"/>
    <property type="match status" value="1"/>
</dbReference>
<keyword evidence="5" id="KW-1185">Reference proteome</keyword>
<dbReference type="EMBL" id="HE580267">
    <property type="protein sequence ID" value="CCD22627.1"/>
    <property type="molecule type" value="Genomic_DNA"/>
</dbReference>
<feature type="domain" description="PH" evidence="3">
    <location>
        <begin position="468"/>
        <end position="649"/>
    </location>
</feature>
<dbReference type="eggNOG" id="ENOG502QU0Q">
    <property type="taxonomic scope" value="Eukaryota"/>
</dbReference>
<organism evidence="4 5">
    <name type="scientific">Naumovozyma dairenensis (strain ATCC 10597 / BCRC 20456 / CBS 421 / NBRC 0211 / NRRL Y-12639)</name>
    <name type="common">Saccharomyces dairenensis</name>
    <dbReference type="NCBI Taxonomy" id="1071378"/>
    <lineage>
        <taxon>Eukaryota</taxon>
        <taxon>Fungi</taxon>
        <taxon>Dikarya</taxon>
        <taxon>Ascomycota</taxon>
        <taxon>Saccharomycotina</taxon>
        <taxon>Saccharomycetes</taxon>
        <taxon>Saccharomycetales</taxon>
        <taxon>Saccharomycetaceae</taxon>
        <taxon>Naumovozyma</taxon>
    </lineage>
</organism>
<dbReference type="Pfam" id="PF20399">
    <property type="entry name" value="PH_20"/>
    <property type="match status" value="1"/>
</dbReference>
<protein>
    <recommendedName>
        <fullName evidence="3">PH domain-containing protein</fullName>
    </recommendedName>
</protein>
<dbReference type="RefSeq" id="XP_003667870.1">
    <property type="nucleotide sequence ID" value="XM_003667822.1"/>
</dbReference>
<evidence type="ECO:0000313" key="5">
    <source>
        <dbReference type="Proteomes" id="UP000000689"/>
    </source>
</evidence>
<evidence type="ECO:0000256" key="2">
    <source>
        <dbReference type="SAM" id="MobiDB-lite"/>
    </source>
</evidence>
<dbReference type="SMART" id="SM00233">
    <property type="entry name" value="PH"/>
    <property type="match status" value="1"/>
</dbReference>
<dbReference type="InterPro" id="IPR046869">
    <property type="entry name" value="SLM1/RGC1-like_PH"/>
</dbReference>
<dbReference type="Gene3D" id="2.30.29.30">
    <property type="entry name" value="Pleckstrin-homology domain (PH domain)/Phosphotyrosine-binding domain (PTB)"/>
    <property type="match status" value="1"/>
</dbReference>